<evidence type="ECO:0000313" key="2">
    <source>
        <dbReference type="Proteomes" id="UP001516023"/>
    </source>
</evidence>
<evidence type="ECO:0000313" key="1">
    <source>
        <dbReference type="EMBL" id="KAL3797529.1"/>
    </source>
</evidence>
<keyword evidence="2" id="KW-1185">Reference proteome</keyword>
<proteinExistence type="predicted"/>
<dbReference type="AlphaFoldDB" id="A0ABD3QAX8"/>
<gene>
    <name evidence="1" type="ORF">HJC23_009893</name>
</gene>
<reference evidence="1 2" key="1">
    <citation type="journal article" date="2020" name="G3 (Bethesda)">
        <title>Improved Reference Genome for Cyclotella cryptica CCMP332, a Model for Cell Wall Morphogenesis, Salinity Adaptation, and Lipid Production in Diatoms (Bacillariophyta).</title>
        <authorList>
            <person name="Roberts W.R."/>
            <person name="Downey K.M."/>
            <person name="Ruck E.C."/>
            <person name="Traller J.C."/>
            <person name="Alverson A.J."/>
        </authorList>
    </citation>
    <scope>NUCLEOTIDE SEQUENCE [LARGE SCALE GENOMIC DNA]</scope>
    <source>
        <strain evidence="1 2">CCMP332</strain>
    </source>
</reference>
<dbReference type="EMBL" id="JABMIG020000054">
    <property type="protein sequence ID" value="KAL3797529.1"/>
    <property type="molecule type" value="Genomic_DNA"/>
</dbReference>
<dbReference type="Proteomes" id="UP001516023">
    <property type="component" value="Unassembled WGS sequence"/>
</dbReference>
<sequence>MKSNTLRATKARTKVNLDWFNIRKFFWLKEERHKMGQDRDKTKRSSYGDVEHYVTWVGFQIPTEYPKTKQ</sequence>
<comment type="caution">
    <text evidence="1">The sequence shown here is derived from an EMBL/GenBank/DDBJ whole genome shotgun (WGS) entry which is preliminary data.</text>
</comment>
<accession>A0ABD3QAX8</accession>
<protein>
    <submittedName>
        <fullName evidence="1">Uncharacterized protein</fullName>
    </submittedName>
</protein>
<name>A0ABD3QAX8_9STRA</name>
<organism evidence="1 2">
    <name type="scientific">Cyclotella cryptica</name>
    <dbReference type="NCBI Taxonomy" id="29204"/>
    <lineage>
        <taxon>Eukaryota</taxon>
        <taxon>Sar</taxon>
        <taxon>Stramenopiles</taxon>
        <taxon>Ochrophyta</taxon>
        <taxon>Bacillariophyta</taxon>
        <taxon>Coscinodiscophyceae</taxon>
        <taxon>Thalassiosirophycidae</taxon>
        <taxon>Stephanodiscales</taxon>
        <taxon>Stephanodiscaceae</taxon>
        <taxon>Cyclotella</taxon>
    </lineage>
</organism>